<dbReference type="EMBL" id="CANHGI010000005">
    <property type="protein sequence ID" value="CAI5450177.1"/>
    <property type="molecule type" value="Genomic_DNA"/>
</dbReference>
<gene>
    <name evidence="3" type="ORF">CAMP_LOCUS12814</name>
</gene>
<dbReference type="Proteomes" id="UP001152747">
    <property type="component" value="Unassembled WGS sequence"/>
</dbReference>
<keyword evidence="4" id="KW-1185">Reference proteome</keyword>
<dbReference type="InterPro" id="IPR001304">
    <property type="entry name" value="C-type_lectin-like"/>
</dbReference>
<evidence type="ECO:0000256" key="1">
    <source>
        <dbReference type="SAM" id="SignalP"/>
    </source>
</evidence>
<dbReference type="SUPFAM" id="SSF56436">
    <property type="entry name" value="C-type lectin-like"/>
    <property type="match status" value="1"/>
</dbReference>
<dbReference type="InterPro" id="IPR016187">
    <property type="entry name" value="CTDL_fold"/>
</dbReference>
<dbReference type="Gene3D" id="3.10.100.10">
    <property type="entry name" value="Mannose-Binding Protein A, subunit A"/>
    <property type="match status" value="1"/>
</dbReference>
<sequence>MNRKIFAFLLLICQSSEACLTSCDPGFVTIQRTPTAANKCTRRFCLKIANSSDALSHSDAEDLCSKDGEKLAMFESLDEQNLFSEYLQPNVHIRIDGVRRTECILPEDLKDTEKCSPQTAFIALNAGTDPTFTFNNWSDNDPNHDYVNIDEQCLILRNGRGTNDISCNATPNTQFATYMALCGKFPN</sequence>
<proteinExistence type="predicted"/>
<reference evidence="3" key="1">
    <citation type="submission" date="2022-11" db="EMBL/GenBank/DDBJ databases">
        <authorList>
            <person name="Kikuchi T."/>
        </authorList>
    </citation>
    <scope>NUCLEOTIDE SEQUENCE</scope>
    <source>
        <strain evidence="3">PS1010</strain>
    </source>
</reference>
<accession>A0A9P1N721</accession>
<feature type="domain" description="C-type lectin" evidence="2">
    <location>
        <begin position="23"/>
        <end position="183"/>
    </location>
</feature>
<organism evidence="3 4">
    <name type="scientific">Caenorhabditis angaria</name>
    <dbReference type="NCBI Taxonomy" id="860376"/>
    <lineage>
        <taxon>Eukaryota</taxon>
        <taxon>Metazoa</taxon>
        <taxon>Ecdysozoa</taxon>
        <taxon>Nematoda</taxon>
        <taxon>Chromadorea</taxon>
        <taxon>Rhabditida</taxon>
        <taxon>Rhabditina</taxon>
        <taxon>Rhabditomorpha</taxon>
        <taxon>Rhabditoidea</taxon>
        <taxon>Rhabditidae</taxon>
        <taxon>Peloderinae</taxon>
        <taxon>Caenorhabditis</taxon>
    </lineage>
</organism>
<evidence type="ECO:0000313" key="3">
    <source>
        <dbReference type="EMBL" id="CAI5450177.1"/>
    </source>
</evidence>
<name>A0A9P1N721_9PELO</name>
<feature type="signal peptide" evidence="1">
    <location>
        <begin position="1"/>
        <end position="18"/>
    </location>
</feature>
<dbReference type="AlphaFoldDB" id="A0A9P1N721"/>
<dbReference type="OrthoDB" id="5771833at2759"/>
<evidence type="ECO:0000313" key="4">
    <source>
        <dbReference type="Proteomes" id="UP001152747"/>
    </source>
</evidence>
<comment type="caution">
    <text evidence="3">The sequence shown here is derived from an EMBL/GenBank/DDBJ whole genome shotgun (WGS) entry which is preliminary data.</text>
</comment>
<dbReference type="InterPro" id="IPR016186">
    <property type="entry name" value="C-type_lectin-like/link_sf"/>
</dbReference>
<dbReference type="SMART" id="SM00034">
    <property type="entry name" value="CLECT"/>
    <property type="match status" value="1"/>
</dbReference>
<feature type="chain" id="PRO_5040123498" description="C-type lectin domain-containing protein" evidence="1">
    <location>
        <begin position="19"/>
        <end position="187"/>
    </location>
</feature>
<dbReference type="PANTHER" id="PTHR23124">
    <property type="entry name" value="C-TYPE LECTIN DOMAIN-CONTAINING PROTEIN-RELATED-RELATED"/>
    <property type="match status" value="1"/>
</dbReference>
<protein>
    <recommendedName>
        <fullName evidence="2">C-type lectin domain-containing protein</fullName>
    </recommendedName>
</protein>
<evidence type="ECO:0000259" key="2">
    <source>
        <dbReference type="SMART" id="SM00034"/>
    </source>
</evidence>
<keyword evidence="1" id="KW-0732">Signal</keyword>